<dbReference type="EMBL" id="CAJNOW010019195">
    <property type="protein sequence ID" value="CAF1670998.1"/>
    <property type="molecule type" value="Genomic_DNA"/>
</dbReference>
<proteinExistence type="predicted"/>
<evidence type="ECO:0000313" key="1">
    <source>
        <dbReference type="EMBL" id="CAF1670998.1"/>
    </source>
</evidence>
<dbReference type="Proteomes" id="UP000663834">
    <property type="component" value="Unassembled WGS sequence"/>
</dbReference>
<gene>
    <name evidence="2" type="ORF">GIL414_LOCUS27218</name>
    <name evidence="1" type="ORF">KQP761_LOCUS34245</name>
</gene>
<name>A0A816G8D9_9BILA</name>
<reference evidence="1" key="1">
    <citation type="submission" date="2021-02" db="EMBL/GenBank/DDBJ databases">
        <authorList>
            <person name="Nowell W R."/>
        </authorList>
    </citation>
    <scope>NUCLEOTIDE SEQUENCE</scope>
</reference>
<dbReference type="AlphaFoldDB" id="A0A816G8D9"/>
<dbReference type="OrthoDB" id="10007671at2759"/>
<evidence type="ECO:0000313" key="3">
    <source>
        <dbReference type="Proteomes" id="UP000663834"/>
    </source>
</evidence>
<sequence length="410" mass="49019">MSTDNRSQTTTIVDEDKCGNFDVFDELVNELFSNDNYNDDNNVGENNDPMNQGYIMNNNDDRKYNDFELIQTDKLLFLNTNRIISQSRQQSLCPLLNKMRKKMTKTFRYTDVDLHELIGIDIDKIPHYLSNENKLLEEKICAIRPTIDKNHLEELHQIAILIYVENTHAYDDETCQMFIDHCLQKLNEKNDEYRHQLRFRTSHVTNYSPAMECTIEKFIQHEFKRQHIVYHCQITLVLYHYIDEILKRHFYTENPNIKQKELLKRLCKYKYEEKITEYEFNLFKNQISEHCLLNSVQNQHNANSSLIVTAHSAMMQEKFFKQYAEIESHTSTNKVTISLDLIKQHMHQCQKQFNNELEQMWHNQRTLSSDQRLTSTMLHLIDQRLANIDARLECIYKFKAQLLKIKIQSL</sequence>
<evidence type="ECO:0000313" key="2">
    <source>
        <dbReference type="EMBL" id="CAF4333154.1"/>
    </source>
</evidence>
<dbReference type="EMBL" id="CAJOBJ010042384">
    <property type="protein sequence ID" value="CAF4333154.1"/>
    <property type="molecule type" value="Genomic_DNA"/>
</dbReference>
<accession>A0A816G8D9</accession>
<comment type="caution">
    <text evidence="1">The sequence shown here is derived from an EMBL/GenBank/DDBJ whole genome shotgun (WGS) entry which is preliminary data.</text>
</comment>
<protein>
    <submittedName>
        <fullName evidence="1">Uncharacterized protein</fullName>
    </submittedName>
</protein>
<dbReference type="Proteomes" id="UP000681720">
    <property type="component" value="Unassembled WGS sequence"/>
</dbReference>
<organism evidence="1 3">
    <name type="scientific">Rotaria magnacalcarata</name>
    <dbReference type="NCBI Taxonomy" id="392030"/>
    <lineage>
        <taxon>Eukaryota</taxon>
        <taxon>Metazoa</taxon>
        <taxon>Spiralia</taxon>
        <taxon>Gnathifera</taxon>
        <taxon>Rotifera</taxon>
        <taxon>Eurotatoria</taxon>
        <taxon>Bdelloidea</taxon>
        <taxon>Philodinida</taxon>
        <taxon>Philodinidae</taxon>
        <taxon>Rotaria</taxon>
    </lineage>
</organism>